<keyword evidence="5" id="KW-1185">Reference proteome</keyword>
<dbReference type="InterPro" id="IPR001308">
    <property type="entry name" value="ETF_a/FixB"/>
</dbReference>
<accession>M2Y2Z6</accession>
<evidence type="ECO:0000256" key="2">
    <source>
        <dbReference type="ARBA" id="ARBA00022982"/>
    </source>
</evidence>
<reference evidence="4 5" key="1">
    <citation type="journal article" date="2014" name="Genome Announc.">
        <title>Draft Genome Sequence of Magnetospirillum sp. Strain SO-1, a Freshwater Magnetotactic Bacterium Isolated from the Ol'khovka River, Russia.</title>
        <authorList>
            <person name="Grouzdev D.S."/>
            <person name="Dziuba M.V."/>
            <person name="Sukhacheva M.S."/>
            <person name="Mardanov A.V."/>
            <person name="Beletskiy A.V."/>
            <person name="Kuznetsov B.B."/>
            <person name="Skryabin K.G."/>
        </authorList>
    </citation>
    <scope>NUCLEOTIDE SEQUENCE [LARGE SCALE GENOMIC DNA]</scope>
    <source>
        <strain evidence="4 5">SO-1</strain>
    </source>
</reference>
<dbReference type="InterPro" id="IPR014729">
    <property type="entry name" value="Rossmann-like_a/b/a_fold"/>
</dbReference>
<comment type="similarity">
    <text evidence="1">Belongs to the ETF alpha-subunit/FixB family.</text>
</comment>
<dbReference type="PANTHER" id="PTHR43153">
    <property type="entry name" value="ELECTRON TRANSFER FLAVOPROTEIN ALPHA"/>
    <property type="match status" value="1"/>
</dbReference>
<keyword evidence="2" id="KW-0813">Transport</keyword>
<evidence type="ECO:0000256" key="1">
    <source>
        <dbReference type="ARBA" id="ARBA00005817"/>
    </source>
</evidence>
<protein>
    <submittedName>
        <fullName evidence="4">Electron transfer flavoprotein subunit alpha</fullName>
    </submittedName>
</protein>
<dbReference type="AlphaFoldDB" id="M2Y2Z6"/>
<comment type="caution">
    <text evidence="4">The sequence shown here is derived from an EMBL/GenBank/DDBJ whole genome shotgun (WGS) entry which is preliminary data.</text>
</comment>
<name>M2Y2Z6_9PROT</name>
<dbReference type="SUPFAM" id="SSF52402">
    <property type="entry name" value="Adenine nucleotide alpha hydrolases-like"/>
    <property type="match status" value="1"/>
</dbReference>
<dbReference type="GO" id="GO:0009055">
    <property type="term" value="F:electron transfer activity"/>
    <property type="evidence" value="ECO:0007669"/>
    <property type="project" value="InterPro"/>
</dbReference>
<dbReference type="GO" id="GO:0050660">
    <property type="term" value="F:flavin adenine dinucleotide binding"/>
    <property type="evidence" value="ECO:0007669"/>
    <property type="project" value="InterPro"/>
</dbReference>
<proteinExistence type="inferred from homology"/>
<dbReference type="GO" id="GO:0033539">
    <property type="term" value="P:fatty acid beta-oxidation using acyl-CoA dehydrogenase"/>
    <property type="evidence" value="ECO:0007669"/>
    <property type="project" value="TreeGrafter"/>
</dbReference>
<dbReference type="STRING" id="1244869.H261_23422"/>
<evidence type="ECO:0000313" key="4">
    <source>
        <dbReference type="EMBL" id="EME67456.1"/>
    </source>
</evidence>
<dbReference type="Pfam" id="PF01012">
    <property type="entry name" value="ETF"/>
    <property type="match status" value="1"/>
</dbReference>
<evidence type="ECO:0000259" key="3">
    <source>
        <dbReference type="Pfam" id="PF01012"/>
    </source>
</evidence>
<evidence type="ECO:0000313" key="5">
    <source>
        <dbReference type="Proteomes" id="UP000011744"/>
    </source>
</evidence>
<dbReference type="InterPro" id="IPR014730">
    <property type="entry name" value="ETF_a/b_N"/>
</dbReference>
<dbReference type="PANTHER" id="PTHR43153:SF1">
    <property type="entry name" value="ELECTRON TRANSFER FLAVOPROTEIN SUBUNIT ALPHA, MITOCHONDRIAL"/>
    <property type="match status" value="1"/>
</dbReference>
<organism evidence="4 5">
    <name type="scientific">Paramagnetospirillum caucaseum</name>
    <dbReference type="NCBI Taxonomy" id="1244869"/>
    <lineage>
        <taxon>Bacteria</taxon>
        <taxon>Pseudomonadati</taxon>
        <taxon>Pseudomonadota</taxon>
        <taxon>Alphaproteobacteria</taxon>
        <taxon>Rhodospirillales</taxon>
        <taxon>Magnetospirillaceae</taxon>
        <taxon>Paramagnetospirillum</taxon>
    </lineage>
</organism>
<sequence>MTILVLAEHEGGALKAATLNTVTAASKIGGEIHVLVAGSGVGGVADAAARIAGVAKVLTADAA</sequence>
<dbReference type="EMBL" id="AONQ01000219">
    <property type="protein sequence ID" value="EME67456.1"/>
    <property type="molecule type" value="Genomic_DNA"/>
</dbReference>
<gene>
    <name evidence="4" type="ORF">H261_23422</name>
</gene>
<dbReference type="eggNOG" id="COG2025">
    <property type="taxonomic scope" value="Bacteria"/>
</dbReference>
<feature type="domain" description="Electron transfer flavoprotein alpha/beta-subunit N-terminal" evidence="3">
    <location>
        <begin position="3"/>
        <end position="62"/>
    </location>
</feature>
<dbReference type="Proteomes" id="UP000011744">
    <property type="component" value="Unassembled WGS sequence"/>
</dbReference>
<feature type="non-terminal residue" evidence="4">
    <location>
        <position position="63"/>
    </location>
</feature>
<dbReference type="Gene3D" id="3.40.50.620">
    <property type="entry name" value="HUPs"/>
    <property type="match status" value="1"/>
</dbReference>
<keyword evidence="2" id="KW-0249">Electron transport</keyword>